<dbReference type="CDD" id="cd03062">
    <property type="entry name" value="TRX_Fd_Sucrase"/>
    <property type="match status" value="1"/>
</dbReference>
<dbReference type="AlphaFoldDB" id="A0A6J4LA58"/>
<dbReference type="SUPFAM" id="SSF52833">
    <property type="entry name" value="Thioredoxin-like"/>
    <property type="match status" value="1"/>
</dbReference>
<dbReference type="Pfam" id="PF06999">
    <property type="entry name" value="Suc_Fer-like"/>
    <property type="match status" value="1"/>
</dbReference>
<sequence length="304" mass="31976">MRCSSWSRSLDEDPAGTAARADAWLAVEQPGPWGAKAPTESRLDAEVGALLERRAAEHGGRLALIKAPRTHPTPQGTHRVLAACIRPGKQFLLTGDVGDPARALDVDWAALAAGRLDDVLASAPWLSPRTGSVLLVCTNGRRDACCALLGLPVAVALHDQYGDDVWESNHLGGHRFAPTTVVLPQGWSHARVDPVAGSGVLKAAGDGRVVLENLRGHGSLAAAEQVADIAVRRSSGERREGSVRVLGSRDAPDGTSVVTVATPTGRQRIAVRRVPGSATRPESCGKVDVALDTWAVSPLEEEQP</sequence>
<dbReference type="InterPro" id="IPR010350">
    <property type="entry name" value="Aim32/Apd1-like_bac"/>
</dbReference>
<accession>A0A6J4LA58</accession>
<evidence type="ECO:0008006" key="2">
    <source>
        <dbReference type="Google" id="ProtNLM"/>
    </source>
</evidence>
<organism evidence="1">
    <name type="scientific">uncultured Nocardioidaceae bacterium</name>
    <dbReference type="NCBI Taxonomy" id="253824"/>
    <lineage>
        <taxon>Bacteria</taxon>
        <taxon>Bacillati</taxon>
        <taxon>Actinomycetota</taxon>
        <taxon>Actinomycetes</taxon>
        <taxon>Propionibacteriales</taxon>
        <taxon>Nocardioidaceae</taxon>
        <taxon>environmental samples</taxon>
    </lineage>
</organism>
<evidence type="ECO:0000313" key="1">
    <source>
        <dbReference type="EMBL" id="CAA9326920.1"/>
    </source>
</evidence>
<gene>
    <name evidence="1" type="ORF">AVDCRST_MAG46-1183</name>
</gene>
<dbReference type="InterPro" id="IPR009737">
    <property type="entry name" value="Aim32/Apd1-like"/>
</dbReference>
<dbReference type="InterPro" id="IPR036249">
    <property type="entry name" value="Thioredoxin-like_sf"/>
</dbReference>
<name>A0A6J4LA58_9ACTN</name>
<protein>
    <recommendedName>
        <fullName evidence="2">Sucraseferredoxin family protein</fullName>
    </recommendedName>
</protein>
<reference evidence="1" key="1">
    <citation type="submission" date="2020-02" db="EMBL/GenBank/DDBJ databases">
        <authorList>
            <person name="Meier V. D."/>
        </authorList>
    </citation>
    <scope>NUCLEOTIDE SEQUENCE</scope>
    <source>
        <strain evidence="1">AVDCRST_MAG46</strain>
    </source>
</reference>
<dbReference type="PIRSF" id="PIRSF035042">
    <property type="entry name" value="UCP035042_thirdx"/>
    <property type="match status" value="1"/>
</dbReference>
<dbReference type="EMBL" id="CADCUD010000083">
    <property type="protein sequence ID" value="CAA9326920.1"/>
    <property type="molecule type" value="Genomic_DNA"/>
</dbReference>
<proteinExistence type="predicted"/>